<dbReference type="AlphaFoldDB" id="A0A816FLS6"/>
<organism evidence="2 3">
    <name type="scientific">Adineta ricciae</name>
    <name type="common">Rotifer</name>
    <dbReference type="NCBI Taxonomy" id="249248"/>
    <lineage>
        <taxon>Eukaryota</taxon>
        <taxon>Metazoa</taxon>
        <taxon>Spiralia</taxon>
        <taxon>Gnathifera</taxon>
        <taxon>Rotifera</taxon>
        <taxon>Eurotatoria</taxon>
        <taxon>Bdelloidea</taxon>
        <taxon>Adinetida</taxon>
        <taxon>Adinetidae</taxon>
        <taxon>Adineta</taxon>
    </lineage>
</organism>
<dbReference type="EMBL" id="CAJNOR010011709">
    <property type="protein sequence ID" value="CAF1663183.1"/>
    <property type="molecule type" value="Genomic_DNA"/>
</dbReference>
<accession>A0A816FLS6</accession>
<evidence type="ECO:0000313" key="2">
    <source>
        <dbReference type="EMBL" id="CAF1663183.1"/>
    </source>
</evidence>
<gene>
    <name evidence="2" type="ORF">XAT740_LOCUS57272</name>
</gene>
<reference evidence="2" key="1">
    <citation type="submission" date="2021-02" db="EMBL/GenBank/DDBJ databases">
        <authorList>
            <person name="Nowell W R."/>
        </authorList>
    </citation>
    <scope>NUCLEOTIDE SEQUENCE</scope>
</reference>
<sequence>MSKSIHHSHLSSSAVPTPDTEIPILMESNTDHRRQSALSDRRLNNVNYVRHVLRRFFGGSNKKSSPLSGVDDSPYEQSPTCSIYPEDSLSPILIHPALQYDKHTKFSGELLLDWLMVHFEGRGEPPTLKQVLTKCCKCLISLGVLRTETDQNSDTFQTQNLYSWANNVDDDDVDVKLLPPPPKTNNSFNRHLHENKENKHRPSATTTILDILRNEYGLHINRHSTERKTVSTQVDPVLDREKIEQSIQTDQLDQPLTPYFKKCLTFKLKPMPVSIISNSQSDCEPTSPSTHCYDEITVRRAMHKLLSCDNSSETSSPIDDDVHSSSLIIRPPLSFKNNHA</sequence>
<protein>
    <submittedName>
        <fullName evidence="2">Uncharacterized protein</fullName>
    </submittedName>
</protein>
<feature type="non-terminal residue" evidence="2">
    <location>
        <position position="340"/>
    </location>
</feature>
<proteinExistence type="predicted"/>
<evidence type="ECO:0000313" key="3">
    <source>
        <dbReference type="Proteomes" id="UP000663828"/>
    </source>
</evidence>
<comment type="caution">
    <text evidence="2">The sequence shown here is derived from an EMBL/GenBank/DDBJ whole genome shotgun (WGS) entry which is preliminary data.</text>
</comment>
<dbReference type="Proteomes" id="UP000663828">
    <property type="component" value="Unassembled WGS sequence"/>
</dbReference>
<keyword evidence="3" id="KW-1185">Reference proteome</keyword>
<evidence type="ECO:0000256" key="1">
    <source>
        <dbReference type="SAM" id="MobiDB-lite"/>
    </source>
</evidence>
<feature type="region of interest" description="Disordered" evidence="1">
    <location>
        <begin position="1"/>
        <end position="20"/>
    </location>
</feature>
<name>A0A816FLS6_ADIRI</name>